<feature type="chain" id="PRO_5045597712" evidence="1">
    <location>
        <begin position="23"/>
        <end position="794"/>
    </location>
</feature>
<dbReference type="RefSeq" id="XP_070882187.1">
    <property type="nucleotide sequence ID" value="XM_071034680.1"/>
</dbReference>
<evidence type="ECO:0000259" key="2">
    <source>
        <dbReference type="Pfam" id="PF14498"/>
    </source>
</evidence>
<accession>A0ABR4LF90</accession>
<feature type="domain" description="Glycosyl hydrolase family 95 N-terminal" evidence="2">
    <location>
        <begin position="31"/>
        <end position="265"/>
    </location>
</feature>
<feature type="domain" description="Alpha fucosidase A-like C-terminal" evidence="3">
    <location>
        <begin position="707"/>
        <end position="783"/>
    </location>
</feature>
<dbReference type="SUPFAM" id="SSF48208">
    <property type="entry name" value="Six-hairpin glycosidases"/>
    <property type="match status" value="1"/>
</dbReference>
<evidence type="ECO:0000313" key="6">
    <source>
        <dbReference type="Proteomes" id="UP001610432"/>
    </source>
</evidence>
<gene>
    <name evidence="5" type="ORF">BJX67DRAFT_390767</name>
</gene>
<dbReference type="PIRSF" id="PIRSF007663">
    <property type="entry name" value="UCP007663"/>
    <property type="match status" value="1"/>
</dbReference>
<dbReference type="Pfam" id="PF21307">
    <property type="entry name" value="Glyco_hydro_95_C"/>
    <property type="match status" value="1"/>
</dbReference>
<sequence>MAFRRQLGVAVALTTLISASAGVEIDGSRHLWYDSPASDFSGSLPVGNGRVGGTLYCSPTETITWNENSVWSGTFSDRVNSNAAGSFPTVRESLVNGDISGAGSLAMSDMVGNPTSPRQYQVLANLAVDLGQGDDSGTDFVRYLDTLEGYAACEYGYDGVGYKRELIASAPSGVLGFRIQADTAGSINLSAYLERENYVQDNTATAADGVNSIVMTANTGDFDYMTFTAEVRVVVDEGTVTADGANLVVSGATTVDFFLDAESSFLYEDDAGREAELKSKLDAAAELGYDALREEAVDDHKTLAQRVTLDLGTSAGDATLPTNQRQENYRSSPDDDVQFATLLFNYGRHLLIASSRDTGDEGVPPGLQGLWNQDYEPSWGAKYTVNINLEMNYWPAETTNLQELTSPLWGLLSRVQQRGQDVAERMYSCPGFVLHHNTDLWGDAAPVDSGTQYSIWPMGGVWLALHMMEHYRFTGDKTFLEERAYPIFQDLFAFFECYLFDMDGYLTTGPSCSPENTFAVPDDQSQAGATEGLTLSPQMDNTLLFELFTALDETHQILGIADDLSETVKEYLNKTRPAQIGSGGQILEWIGEYAETEPGHRHFSPLFGLFPGSEMTPLVSSELADAAGVLLDHRLDSGGGSTGWSRVWAIALYARLYRGDDAWASVQTWAQTYLLANLWNSDAGEGSVFQIDGNFGYTGAIPELLLQSHAGVVHLLPALPAAVPTGSVTGLVARGGFEVSISWEGGALTEATITSLLGNELTLLVNGDAALFVDGEAYNGTIATEEGGEYTITV</sequence>
<reference evidence="5 6" key="1">
    <citation type="submission" date="2024-07" db="EMBL/GenBank/DDBJ databases">
        <title>Section-level genome sequencing and comparative genomics of Aspergillus sections Usti and Cavernicolus.</title>
        <authorList>
            <consortium name="Lawrence Berkeley National Laboratory"/>
            <person name="Nybo J.L."/>
            <person name="Vesth T.C."/>
            <person name="Theobald S."/>
            <person name="Frisvad J.C."/>
            <person name="Larsen T.O."/>
            <person name="Kjaerboelling I."/>
            <person name="Rothschild-Mancinelli K."/>
            <person name="Lyhne E.K."/>
            <person name="Kogle M.E."/>
            <person name="Barry K."/>
            <person name="Clum A."/>
            <person name="Na H."/>
            <person name="Ledsgaard L."/>
            <person name="Lin J."/>
            <person name="Lipzen A."/>
            <person name="Kuo A."/>
            <person name="Riley R."/>
            <person name="Mondo S."/>
            <person name="Labutti K."/>
            <person name="Haridas S."/>
            <person name="Pangalinan J."/>
            <person name="Salamov A.A."/>
            <person name="Simmons B.A."/>
            <person name="Magnuson J.K."/>
            <person name="Chen J."/>
            <person name="Drula E."/>
            <person name="Henrissat B."/>
            <person name="Wiebenga A."/>
            <person name="Lubbers R.J."/>
            <person name="Gomes A.C."/>
            <person name="Macurrencykelacurrency M.R."/>
            <person name="Stajich J."/>
            <person name="Grigoriev I.V."/>
            <person name="Mortensen U.H."/>
            <person name="De Vries R.P."/>
            <person name="Baker S.E."/>
            <person name="Andersen M.R."/>
        </authorList>
    </citation>
    <scope>NUCLEOTIDE SEQUENCE [LARGE SCALE GENOMIC DNA]</scope>
    <source>
        <strain evidence="5 6">CBS 449.75</strain>
    </source>
</reference>
<dbReference type="Gene3D" id="1.50.10.10">
    <property type="match status" value="1"/>
</dbReference>
<dbReference type="InterPro" id="IPR027414">
    <property type="entry name" value="GH95_N_dom"/>
</dbReference>
<dbReference type="PANTHER" id="PTHR31084:SF0">
    <property type="entry name" value="ALPHA-L-FUCOSIDASE 2"/>
    <property type="match status" value="1"/>
</dbReference>
<comment type="caution">
    <text evidence="5">The sequence shown here is derived from an EMBL/GenBank/DDBJ whole genome shotgun (WGS) entry which is preliminary data.</text>
</comment>
<keyword evidence="1" id="KW-0732">Signal</keyword>
<protein>
    <submittedName>
        <fullName evidence="5">Six-hairpin glycosidase-like protein</fullName>
    </submittedName>
</protein>
<dbReference type="InterPro" id="IPR012341">
    <property type="entry name" value="6hp_glycosidase-like_sf"/>
</dbReference>
<dbReference type="PANTHER" id="PTHR31084">
    <property type="entry name" value="ALPHA-L-FUCOSIDASE 2"/>
    <property type="match status" value="1"/>
</dbReference>
<dbReference type="GeneID" id="98149752"/>
<dbReference type="InterPro" id="IPR008928">
    <property type="entry name" value="6-hairpin_glycosidase_sf"/>
</dbReference>
<evidence type="ECO:0000256" key="1">
    <source>
        <dbReference type="SAM" id="SignalP"/>
    </source>
</evidence>
<evidence type="ECO:0000259" key="4">
    <source>
        <dbReference type="Pfam" id="PF22124"/>
    </source>
</evidence>
<dbReference type="EMBL" id="JBFXLQ010000055">
    <property type="protein sequence ID" value="KAL2863208.1"/>
    <property type="molecule type" value="Genomic_DNA"/>
</dbReference>
<dbReference type="InterPro" id="IPR049053">
    <property type="entry name" value="AFCA-like_C"/>
</dbReference>
<dbReference type="Pfam" id="PF14498">
    <property type="entry name" value="Glyco_hyd_65N_2"/>
    <property type="match status" value="1"/>
</dbReference>
<feature type="signal peptide" evidence="1">
    <location>
        <begin position="1"/>
        <end position="22"/>
    </location>
</feature>
<dbReference type="InterPro" id="IPR016518">
    <property type="entry name" value="Alpha-L-fucosidase"/>
</dbReference>
<dbReference type="Pfam" id="PF22124">
    <property type="entry name" value="Glyco_hydro_95_cat"/>
    <property type="match status" value="1"/>
</dbReference>
<feature type="domain" description="Glycosyl hydrolase family 95 catalytic" evidence="4">
    <location>
        <begin position="288"/>
        <end position="705"/>
    </location>
</feature>
<name>A0ABR4LF90_9EURO</name>
<proteinExistence type="predicted"/>
<dbReference type="InterPro" id="IPR054363">
    <property type="entry name" value="GH95_cat"/>
</dbReference>
<evidence type="ECO:0000313" key="5">
    <source>
        <dbReference type="EMBL" id="KAL2863208.1"/>
    </source>
</evidence>
<evidence type="ECO:0000259" key="3">
    <source>
        <dbReference type="Pfam" id="PF21307"/>
    </source>
</evidence>
<organism evidence="5 6">
    <name type="scientific">Aspergillus lucknowensis</name>
    <dbReference type="NCBI Taxonomy" id="176173"/>
    <lineage>
        <taxon>Eukaryota</taxon>
        <taxon>Fungi</taxon>
        <taxon>Dikarya</taxon>
        <taxon>Ascomycota</taxon>
        <taxon>Pezizomycotina</taxon>
        <taxon>Eurotiomycetes</taxon>
        <taxon>Eurotiomycetidae</taxon>
        <taxon>Eurotiales</taxon>
        <taxon>Aspergillaceae</taxon>
        <taxon>Aspergillus</taxon>
        <taxon>Aspergillus subgen. Nidulantes</taxon>
    </lineage>
</organism>
<dbReference type="Proteomes" id="UP001610432">
    <property type="component" value="Unassembled WGS sequence"/>
</dbReference>
<keyword evidence="6" id="KW-1185">Reference proteome</keyword>